<dbReference type="Proteomes" id="UP001552594">
    <property type="component" value="Unassembled WGS sequence"/>
</dbReference>
<dbReference type="InterPro" id="IPR046179">
    <property type="entry name" value="DUF6188"/>
</dbReference>
<sequence length="142" mass="15032">MNTATQPIEHEDRWVLNLRAAYVRRISVDFQLTLALDADWEVVLGGPARLSSGSVRTDPGVLLSPETQDVAPALPLFGAEVLSAVAFKAGTLRIAFGNGRHLTCPADTSFEAWGITGPGGWRFAALPGGGLAVWVGARAGHR</sequence>
<proteinExistence type="predicted"/>
<protein>
    <submittedName>
        <fullName evidence="1">DUF6188 family protein</fullName>
    </submittedName>
</protein>
<evidence type="ECO:0000313" key="1">
    <source>
        <dbReference type="EMBL" id="MEV5510786.1"/>
    </source>
</evidence>
<name>A0ABV3K6K3_STRON</name>
<comment type="caution">
    <text evidence="1">The sequence shown here is derived from an EMBL/GenBank/DDBJ whole genome shotgun (WGS) entry which is preliminary data.</text>
</comment>
<accession>A0ABV3K6K3</accession>
<organism evidence="1 2">
    <name type="scientific">Streptomyces orinoci</name>
    <name type="common">Streptoverticillium orinoci</name>
    <dbReference type="NCBI Taxonomy" id="67339"/>
    <lineage>
        <taxon>Bacteria</taxon>
        <taxon>Bacillati</taxon>
        <taxon>Actinomycetota</taxon>
        <taxon>Actinomycetes</taxon>
        <taxon>Kitasatosporales</taxon>
        <taxon>Streptomycetaceae</taxon>
        <taxon>Streptomyces</taxon>
    </lineage>
</organism>
<dbReference type="Pfam" id="PF19686">
    <property type="entry name" value="DUF6188"/>
    <property type="match status" value="1"/>
</dbReference>
<evidence type="ECO:0000313" key="2">
    <source>
        <dbReference type="Proteomes" id="UP001552594"/>
    </source>
</evidence>
<dbReference type="RefSeq" id="WP_109284803.1">
    <property type="nucleotide sequence ID" value="NZ_JBFAUK010000040.1"/>
</dbReference>
<reference evidence="1 2" key="1">
    <citation type="submission" date="2024-06" db="EMBL/GenBank/DDBJ databases">
        <title>The Natural Products Discovery Center: Release of the First 8490 Sequenced Strains for Exploring Actinobacteria Biosynthetic Diversity.</title>
        <authorList>
            <person name="Kalkreuter E."/>
            <person name="Kautsar S.A."/>
            <person name="Yang D."/>
            <person name="Bader C.D."/>
            <person name="Teijaro C.N."/>
            <person name="Fluegel L."/>
            <person name="Davis C.M."/>
            <person name="Simpson J.R."/>
            <person name="Lauterbach L."/>
            <person name="Steele A.D."/>
            <person name="Gui C."/>
            <person name="Meng S."/>
            <person name="Li G."/>
            <person name="Viehrig K."/>
            <person name="Ye F."/>
            <person name="Su P."/>
            <person name="Kiefer A.F."/>
            <person name="Nichols A."/>
            <person name="Cepeda A.J."/>
            <person name="Yan W."/>
            <person name="Fan B."/>
            <person name="Jiang Y."/>
            <person name="Adhikari A."/>
            <person name="Zheng C.-J."/>
            <person name="Schuster L."/>
            <person name="Cowan T.M."/>
            <person name="Smanski M.J."/>
            <person name="Chevrette M.G."/>
            <person name="De Carvalho L.P.S."/>
            <person name="Shen B."/>
        </authorList>
    </citation>
    <scope>NUCLEOTIDE SEQUENCE [LARGE SCALE GENOMIC DNA]</scope>
    <source>
        <strain evidence="1 2">NPDC052347</strain>
    </source>
</reference>
<dbReference type="EMBL" id="JBFAUK010000040">
    <property type="protein sequence ID" value="MEV5510786.1"/>
    <property type="molecule type" value="Genomic_DNA"/>
</dbReference>
<keyword evidence="2" id="KW-1185">Reference proteome</keyword>
<gene>
    <name evidence="1" type="ORF">AB0L16_30910</name>
</gene>